<evidence type="ECO:0000256" key="2">
    <source>
        <dbReference type="ARBA" id="ARBA00022649"/>
    </source>
</evidence>
<evidence type="ECO:0000313" key="8">
    <source>
        <dbReference type="EMBL" id="OOP56269.1"/>
    </source>
</evidence>
<keyword evidence="4" id="KW-0255">Endonuclease</keyword>
<evidence type="ECO:0000313" key="9">
    <source>
        <dbReference type="Proteomes" id="UP000189681"/>
    </source>
</evidence>
<keyword evidence="6" id="KW-0694">RNA-binding</keyword>
<dbReference type="GO" id="GO:0004519">
    <property type="term" value="F:endonuclease activity"/>
    <property type="evidence" value="ECO:0007669"/>
    <property type="project" value="UniProtKB-KW"/>
</dbReference>
<accession>A0A1V4ASY7</accession>
<dbReference type="Pfam" id="PF07927">
    <property type="entry name" value="HicA_toxin"/>
    <property type="match status" value="1"/>
</dbReference>
<dbReference type="InterPro" id="IPR012933">
    <property type="entry name" value="HicA_mRNA_interferase"/>
</dbReference>
<dbReference type="InterPro" id="IPR038570">
    <property type="entry name" value="HicA_sf"/>
</dbReference>
<evidence type="ECO:0000256" key="4">
    <source>
        <dbReference type="ARBA" id="ARBA00022759"/>
    </source>
</evidence>
<dbReference type="STRING" id="1004156.AYP45_10190"/>
<name>A0A1V4ASY7_9BACT</name>
<dbReference type="Gene3D" id="3.30.920.30">
    <property type="entry name" value="Hypothetical protein"/>
    <property type="match status" value="1"/>
</dbReference>
<dbReference type="Proteomes" id="UP000189681">
    <property type="component" value="Unassembled WGS sequence"/>
</dbReference>
<evidence type="ECO:0000256" key="3">
    <source>
        <dbReference type="ARBA" id="ARBA00022722"/>
    </source>
</evidence>
<reference evidence="8 9" key="1">
    <citation type="journal article" date="2017" name="Water Res.">
        <title>Discovery and metagenomic analysis of an anammox bacterial enrichment related to Candidatus "Brocadia caroliniensis" in a full-scale glycerol-fed nitritation-denitritation separate centrate treatment process.</title>
        <authorList>
            <person name="Park H."/>
            <person name="Brotto A.C."/>
            <person name="van Loosdrecht M.C."/>
            <person name="Chandran K."/>
        </authorList>
    </citation>
    <scope>NUCLEOTIDE SEQUENCE [LARGE SCALE GENOMIC DNA]</scope>
    <source>
        <strain evidence="8">26THWARD</strain>
    </source>
</reference>
<organism evidence="8 9">
    <name type="scientific">Candidatus Brocadia carolinensis</name>
    <dbReference type="NCBI Taxonomy" id="1004156"/>
    <lineage>
        <taxon>Bacteria</taxon>
        <taxon>Pseudomonadati</taxon>
        <taxon>Planctomycetota</taxon>
        <taxon>Candidatus Brocadiia</taxon>
        <taxon>Candidatus Brocadiales</taxon>
        <taxon>Candidatus Brocadiaceae</taxon>
        <taxon>Candidatus Brocadia</taxon>
    </lineage>
</organism>
<evidence type="ECO:0000256" key="7">
    <source>
        <dbReference type="ARBA" id="ARBA00023016"/>
    </source>
</evidence>
<evidence type="ECO:0000256" key="1">
    <source>
        <dbReference type="ARBA" id="ARBA00006620"/>
    </source>
</evidence>
<dbReference type="GO" id="GO:0003729">
    <property type="term" value="F:mRNA binding"/>
    <property type="evidence" value="ECO:0007669"/>
    <property type="project" value="InterPro"/>
</dbReference>
<dbReference type="EMBL" id="AYTS01000087">
    <property type="protein sequence ID" value="OOP56269.1"/>
    <property type="molecule type" value="Genomic_DNA"/>
</dbReference>
<keyword evidence="3" id="KW-0540">Nuclease</keyword>
<keyword evidence="7" id="KW-0346">Stress response</keyword>
<protein>
    <submittedName>
        <fullName evidence="8">Addiction module toxin, HicA family</fullName>
    </submittedName>
</protein>
<evidence type="ECO:0000256" key="5">
    <source>
        <dbReference type="ARBA" id="ARBA00022801"/>
    </source>
</evidence>
<gene>
    <name evidence="8" type="ORF">AYP45_10190</name>
</gene>
<dbReference type="AlphaFoldDB" id="A0A1V4ASY7"/>
<proteinExistence type="inferred from homology"/>
<sequence>MVPHFNTTKRRDLIRHLETHGCEFLREGGNHTIYVNRTLKKTSTVPRHKEVNDFLVYKICKDLGIPKP</sequence>
<comment type="similarity">
    <text evidence="1">Belongs to the HicA mRNA interferase family.</text>
</comment>
<dbReference type="GO" id="GO:0016787">
    <property type="term" value="F:hydrolase activity"/>
    <property type="evidence" value="ECO:0007669"/>
    <property type="project" value="UniProtKB-KW"/>
</dbReference>
<keyword evidence="2" id="KW-1277">Toxin-antitoxin system</keyword>
<evidence type="ECO:0000256" key="6">
    <source>
        <dbReference type="ARBA" id="ARBA00022884"/>
    </source>
</evidence>
<keyword evidence="5" id="KW-0378">Hydrolase</keyword>
<comment type="caution">
    <text evidence="8">The sequence shown here is derived from an EMBL/GenBank/DDBJ whole genome shotgun (WGS) entry which is preliminary data.</text>
</comment>
<dbReference type="SUPFAM" id="SSF54786">
    <property type="entry name" value="YcfA/nrd intein domain"/>
    <property type="match status" value="1"/>
</dbReference>